<comment type="subcellular location">
    <subcellularLocation>
        <location evidence="3">Endosome</location>
        <location evidence="3">Multivesicular body membrane</location>
        <topology evidence="3">Single-pass type II membrane protein</topology>
    </subcellularLocation>
    <subcellularLocation>
        <location evidence="2">Prevacuolar compartment membrane</location>
        <topology evidence="2">Single-pass type II membrane protein</topology>
    </subcellularLocation>
</comment>
<comment type="catalytic activity">
    <reaction evidence="1">
        <text>a triacylglycerol + H2O = a diacylglycerol + a fatty acid + H(+)</text>
        <dbReference type="Rhea" id="RHEA:12044"/>
        <dbReference type="ChEBI" id="CHEBI:15377"/>
        <dbReference type="ChEBI" id="CHEBI:15378"/>
        <dbReference type="ChEBI" id="CHEBI:17855"/>
        <dbReference type="ChEBI" id="CHEBI:18035"/>
        <dbReference type="ChEBI" id="CHEBI:28868"/>
        <dbReference type="EC" id="3.1.1.3"/>
    </reaction>
</comment>
<dbReference type="SUPFAM" id="SSF53474">
    <property type="entry name" value="alpha/beta-Hydrolases"/>
    <property type="match status" value="1"/>
</dbReference>
<evidence type="ECO:0000256" key="19">
    <source>
        <dbReference type="ARBA" id="ARBA00029828"/>
    </source>
</evidence>
<reference evidence="21 22" key="1">
    <citation type="submission" date="2013-03" db="EMBL/GenBank/DDBJ databases">
        <title>The Genome Sequence of Capronia epimyces CBS 606.96.</title>
        <authorList>
            <consortium name="The Broad Institute Genomics Platform"/>
            <person name="Cuomo C."/>
            <person name="de Hoog S."/>
            <person name="Gorbushina A."/>
            <person name="Walker B."/>
            <person name="Young S.K."/>
            <person name="Zeng Q."/>
            <person name="Gargeya S."/>
            <person name="Fitzgerald M."/>
            <person name="Haas B."/>
            <person name="Abouelleil A."/>
            <person name="Allen A.W."/>
            <person name="Alvarado L."/>
            <person name="Arachchi H.M."/>
            <person name="Berlin A.M."/>
            <person name="Chapman S.B."/>
            <person name="Gainer-Dewar J."/>
            <person name="Goldberg J."/>
            <person name="Griggs A."/>
            <person name="Gujja S."/>
            <person name="Hansen M."/>
            <person name="Howarth C."/>
            <person name="Imamovic A."/>
            <person name="Ireland A."/>
            <person name="Larimer J."/>
            <person name="McCowan C."/>
            <person name="Murphy C."/>
            <person name="Pearson M."/>
            <person name="Poon T.W."/>
            <person name="Priest M."/>
            <person name="Roberts A."/>
            <person name="Saif S."/>
            <person name="Shea T."/>
            <person name="Sisk P."/>
            <person name="Sykes S."/>
            <person name="Wortman J."/>
            <person name="Nusbaum C."/>
            <person name="Birren B."/>
        </authorList>
    </citation>
    <scope>NUCLEOTIDE SEQUENCE [LARGE SCALE GENOMIC DNA]</scope>
    <source>
        <strain evidence="21 22">CBS 606.96</strain>
    </source>
</reference>
<dbReference type="GO" id="GO:0004806">
    <property type="term" value="F:triacylglycerol lipase activity"/>
    <property type="evidence" value="ECO:0007669"/>
    <property type="project" value="UniProtKB-EC"/>
</dbReference>
<keyword evidence="12" id="KW-0442">Lipid degradation</keyword>
<dbReference type="GO" id="GO:0034496">
    <property type="term" value="P:multivesicular body membrane disassembly"/>
    <property type="evidence" value="ECO:0007669"/>
    <property type="project" value="TreeGrafter"/>
</dbReference>
<evidence type="ECO:0000256" key="5">
    <source>
        <dbReference type="ARBA" id="ARBA00011137"/>
    </source>
</evidence>
<dbReference type="GO" id="GO:0034727">
    <property type="term" value="P:piecemeal microautophagy of the nucleus"/>
    <property type="evidence" value="ECO:0007669"/>
    <property type="project" value="TreeGrafter"/>
</dbReference>
<sequence length="427" mass="47181">MPRQVCNLAVLLASLAAFLVIFTRTGQVQHPFGDDLAPLGFDESQRSAPSRSYFSLQYAFMYDTEDVEAPATFMDASSLSKTSGYADTAGIRRPEPFPVLARTWGENDNQQGTFDTDDIPQPLGPDVTDRDTIISLAMMTSDAYVFGPSEPDWLNSTNGFNHSVGFGWNGTGLRGHIFANADNGTVIISFKGTSLDPRDKWRANDRLNDNLLFSCCCGDQRPDPYPYGPVCDCRTDIYQCNSTCLTQELCQNDRYYGSALTVISDVLTWYPDAIVWSIGHSLGGAVASLIGLTHNFPTVTFEAPPEKLPAYRLGLLYSRKPMTYHFGNTADPVFMGACNGWSSSCGLAGYAFESQCFTGKKCVYDTVGDLGWRLSIANHRINTVIKDVLQKYNTTPTCEFDDECVDCYNWDFTVPSAKPSSESKRSF</sequence>
<evidence type="ECO:0000256" key="8">
    <source>
        <dbReference type="ARBA" id="ARBA00019241"/>
    </source>
</evidence>
<evidence type="ECO:0000256" key="7">
    <source>
        <dbReference type="ARBA" id="ARBA00018542"/>
    </source>
</evidence>
<accession>W9YIE3</accession>
<keyword evidence="22" id="KW-1185">Reference proteome</keyword>
<evidence type="ECO:0000256" key="2">
    <source>
        <dbReference type="ARBA" id="ARBA00004270"/>
    </source>
</evidence>
<evidence type="ECO:0000256" key="4">
    <source>
        <dbReference type="ARBA" id="ARBA00010701"/>
    </source>
</evidence>
<dbReference type="OrthoDB" id="58570at2759"/>
<dbReference type="GO" id="GO:0032585">
    <property type="term" value="C:multivesicular body membrane"/>
    <property type="evidence" value="ECO:0007669"/>
    <property type="project" value="UniProtKB-SubCell"/>
</dbReference>
<evidence type="ECO:0000313" key="21">
    <source>
        <dbReference type="EMBL" id="EXJ89420.1"/>
    </source>
</evidence>
<keyword evidence="16" id="KW-0443">Lipid metabolism</keyword>
<dbReference type="PANTHER" id="PTHR47175:SF2">
    <property type="entry name" value="LIPASE ATG15-RELATED"/>
    <property type="match status" value="1"/>
</dbReference>
<dbReference type="InterPro" id="IPR050805">
    <property type="entry name" value="ATG15_Lipase"/>
</dbReference>
<evidence type="ECO:0000256" key="14">
    <source>
        <dbReference type="ARBA" id="ARBA00022989"/>
    </source>
</evidence>
<evidence type="ECO:0000256" key="9">
    <source>
        <dbReference type="ARBA" id="ARBA00022692"/>
    </source>
</evidence>
<feature type="signal peptide" evidence="20">
    <location>
        <begin position="1"/>
        <end position="25"/>
    </location>
</feature>
<feature type="chain" id="PRO_5004935054" description="Putative lipase ATG15" evidence="20">
    <location>
        <begin position="26"/>
        <end position="427"/>
    </location>
</feature>
<dbReference type="PANTHER" id="PTHR47175">
    <property type="entry name" value="LIPASE ATG15-RELATED"/>
    <property type="match status" value="1"/>
</dbReference>
<keyword evidence="11" id="KW-0378">Hydrolase</keyword>
<dbReference type="Gene3D" id="3.40.50.1820">
    <property type="entry name" value="alpha/beta hydrolase"/>
    <property type="match status" value="1"/>
</dbReference>
<dbReference type="RefSeq" id="XP_007730817.1">
    <property type="nucleotide sequence ID" value="XM_007732627.1"/>
</dbReference>
<dbReference type="GO" id="GO:0046461">
    <property type="term" value="P:neutral lipid catabolic process"/>
    <property type="evidence" value="ECO:0007669"/>
    <property type="project" value="TreeGrafter"/>
</dbReference>
<evidence type="ECO:0000256" key="10">
    <source>
        <dbReference type="ARBA" id="ARBA00022753"/>
    </source>
</evidence>
<evidence type="ECO:0000256" key="18">
    <source>
        <dbReference type="ARBA" id="ARBA00023180"/>
    </source>
</evidence>
<dbReference type="InterPro" id="IPR029058">
    <property type="entry name" value="AB_hydrolase_fold"/>
</dbReference>
<dbReference type="GeneID" id="19166617"/>
<keyword evidence="20" id="KW-0732">Signal</keyword>
<dbReference type="AlphaFoldDB" id="W9YIE3"/>
<dbReference type="HOGENOM" id="CLU_028295_0_0_1"/>
<protein>
    <recommendedName>
        <fullName evidence="7">Putative lipase ATG15</fullName>
        <ecNumber evidence="6">3.1.1.3</ecNumber>
    </recommendedName>
    <alternativeName>
        <fullName evidence="19">Autophagy-related protein 15</fullName>
    </alternativeName>
    <alternativeName>
        <fullName evidence="8">Putative lipase atg15</fullName>
    </alternativeName>
</protein>
<dbReference type="EC" id="3.1.1.3" evidence="6"/>
<evidence type="ECO:0000256" key="20">
    <source>
        <dbReference type="SAM" id="SignalP"/>
    </source>
</evidence>
<keyword evidence="10" id="KW-0967">Endosome</keyword>
<keyword evidence="15" id="KW-0072">Autophagy</keyword>
<evidence type="ECO:0000256" key="17">
    <source>
        <dbReference type="ARBA" id="ARBA00023136"/>
    </source>
</evidence>
<comment type="caution">
    <text evidence="21">The sequence shown here is derived from an EMBL/GenBank/DDBJ whole genome shotgun (WGS) entry which is preliminary data.</text>
</comment>
<name>W9YIE3_9EURO</name>
<evidence type="ECO:0000256" key="6">
    <source>
        <dbReference type="ARBA" id="ARBA00013279"/>
    </source>
</evidence>
<keyword evidence="13" id="KW-0735">Signal-anchor</keyword>
<dbReference type="eggNOG" id="KOG4540">
    <property type="taxonomic scope" value="Eukaryota"/>
</dbReference>
<evidence type="ECO:0000256" key="13">
    <source>
        <dbReference type="ARBA" id="ARBA00022968"/>
    </source>
</evidence>
<evidence type="ECO:0000256" key="12">
    <source>
        <dbReference type="ARBA" id="ARBA00022963"/>
    </source>
</evidence>
<evidence type="ECO:0000313" key="22">
    <source>
        <dbReference type="Proteomes" id="UP000019478"/>
    </source>
</evidence>
<gene>
    <name evidence="21" type="ORF">A1O3_02487</name>
</gene>
<evidence type="ECO:0000256" key="16">
    <source>
        <dbReference type="ARBA" id="ARBA00023098"/>
    </source>
</evidence>
<dbReference type="Proteomes" id="UP000019478">
    <property type="component" value="Unassembled WGS sequence"/>
</dbReference>
<keyword evidence="18" id="KW-0325">Glycoprotein</keyword>
<proteinExistence type="inferred from homology"/>
<evidence type="ECO:0000256" key="15">
    <source>
        <dbReference type="ARBA" id="ARBA00023006"/>
    </source>
</evidence>
<dbReference type="GO" id="GO:0004620">
    <property type="term" value="F:phospholipase activity"/>
    <property type="evidence" value="ECO:0007669"/>
    <property type="project" value="TreeGrafter"/>
</dbReference>
<organism evidence="21 22">
    <name type="scientific">Capronia epimyces CBS 606.96</name>
    <dbReference type="NCBI Taxonomy" id="1182542"/>
    <lineage>
        <taxon>Eukaryota</taxon>
        <taxon>Fungi</taxon>
        <taxon>Dikarya</taxon>
        <taxon>Ascomycota</taxon>
        <taxon>Pezizomycotina</taxon>
        <taxon>Eurotiomycetes</taxon>
        <taxon>Chaetothyriomycetidae</taxon>
        <taxon>Chaetothyriales</taxon>
        <taxon>Herpotrichiellaceae</taxon>
        <taxon>Capronia</taxon>
    </lineage>
</organism>
<dbReference type="GO" id="GO:0006660">
    <property type="term" value="P:phosphatidylserine catabolic process"/>
    <property type="evidence" value="ECO:0007669"/>
    <property type="project" value="TreeGrafter"/>
</dbReference>
<keyword evidence="9" id="KW-0812">Transmembrane</keyword>
<comment type="similarity">
    <text evidence="4">Belongs to the AB hydrolase superfamily. Lipase family.</text>
</comment>
<comment type="subunit">
    <text evidence="5">Binds to both phosphatidylinositol (PI) and phosphatidylinositol 3,5-bisphosphate (PIP2).</text>
</comment>
<evidence type="ECO:0000256" key="3">
    <source>
        <dbReference type="ARBA" id="ARBA00004343"/>
    </source>
</evidence>
<dbReference type="GO" id="GO:0005775">
    <property type="term" value="C:vacuolar lumen"/>
    <property type="evidence" value="ECO:0007669"/>
    <property type="project" value="TreeGrafter"/>
</dbReference>
<evidence type="ECO:0000256" key="11">
    <source>
        <dbReference type="ARBA" id="ARBA00022801"/>
    </source>
</evidence>
<evidence type="ECO:0000256" key="1">
    <source>
        <dbReference type="ARBA" id="ARBA00001024"/>
    </source>
</evidence>
<keyword evidence="14" id="KW-1133">Transmembrane helix</keyword>
<dbReference type="EMBL" id="AMGY01000002">
    <property type="protein sequence ID" value="EXJ89420.1"/>
    <property type="molecule type" value="Genomic_DNA"/>
</dbReference>
<keyword evidence="17" id="KW-0472">Membrane</keyword>
<dbReference type="STRING" id="1182542.W9YIE3"/>